<evidence type="ECO:0000313" key="1">
    <source>
        <dbReference type="EMBL" id="MBC2575968.1"/>
    </source>
</evidence>
<evidence type="ECO:0008006" key="3">
    <source>
        <dbReference type="Google" id="ProtNLM"/>
    </source>
</evidence>
<accession>A0ABR6TKN2</accession>
<dbReference type="Proteomes" id="UP000713904">
    <property type="component" value="Unassembled WGS sequence"/>
</dbReference>
<dbReference type="EMBL" id="JABGBW010000002">
    <property type="protein sequence ID" value="MBC2575968.1"/>
    <property type="molecule type" value="Genomic_DNA"/>
</dbReference>
<proteinExistence type="predicted"/>
<reference evidence="1 2" key="1">
    <citation type="submission" date="2020-05" db="EMBL/GenBank/DDBJ databases">
        <title>Draft genome of xy-202 and genomic insight in genome of the genus Peptostreptococcus.</title>
        <authorList>
            <person name="Zhang Z."/>
        </authorList>
    </citation>
    <scope>NUCLEOTIDE SEQUENCE [LARGE SCALE GENOMIC DNA]</scope>
    <source>
        <strain evidence="1 2">DSM 27025</strain>
    </source>
</reference>
<protein>
    <recommendedName>
        <fullName evidence="3">Repeat protein</fullName>
    </recommendedName>
</protein>
<evidence type="ECO:0000313" key="2">
    <source>
        <dbReference type="Proteomes" id="UP000713904"/>
    </source>
</evidence>
<organism evidence="1 2">
    <name type="scientific">Peptostreptococcus canis</name>
    <dbReference type="NCBI Taxonomy" id="1159213"/>
    <lineage>
        <taxon>Bacteria</taxon>
        <taxon>Bacillati</taxon>
        <taxon>Bacillota</taxon>
        <taxon>Clostridia</taxon>
        <taxon>Peptostreptococcales</taxon>
        <taxon>Peptostreptococcaceae</taxon>
        <taxon>Peptostreptococcus</taxon>
    </lineage>
</organism>
<dbReference type="RefSeq" id="WP_185623982.1">
    <property type="nucleotide sequence ID" value="NZ_JABGBW010000002.1"/>
</dbReference>
<keyword evidence="2" id="KW-1185">Reference proteome</keyword>
<gene>
    <name evidence="1" type="ORF">HLB29_04645</name>
</gene>
<sequence>MKKSYQKKITTVLLSGTIIMGTPFITKAANLIPHSTIYINSFVAKASEITKDCTVKFNCKDVFKGHDEFKVKLRVTEDDSSYDSDEVSDKDFGQREVIVRKGSSPHASIKLPGKFLEDKEEAGKLKWEITPVDENNKERMADIVGYLQPKFLNKKNVFRFSLETIANPRVYVEWKDNINDYSSRPNNLGMDLYYDKGRVQNDSYTEDSDAFVPTENNSSFTFREDFGGKIKSDSFEVVKDETKIKEQKINIKVHDNELLKNSNYDAIIVPEKNGMVHRLKLVKLYNINVKSNDINKGTLNGDININNVKFGTKFGDITLPKPVAKKGYKFVGWTLSGTMNPSNVNANGLPSDDASIESDLELTANFASESDISYSVEHHIITFDGTDKLVKTENFTDGVTDEEKEVTPLEASSQEIYGYEFDKSNPNNILKKMIVVDYPKNIFKVYYVPKVVSYSVKYINQEGKQVATEKNVYNKKFGENIEEEAVELPGYKLLDSFNKIKTLTLNLSNNVIEFKYVPSDFKFEELKNIKLKEYPKTKYNEFERADLSRLELLLIDKYGNKKVMKYDKLVKKNFDFEIINKKGDRKSINEKLRVDDNKIRISKNGKQLDFNIEVTKRVPSVSVIKPTSGATRIKGKALRDSLVTVKVYRNGSKYTQSTYTSIADEDGFNIKLKFNGKAYKLKTKDKIEVYAEKEGFGVSKTLRFIIK</sequence>
<comment type="caution">
    <text evidence="1">The sequence shown here is derived from an EMBL/GenBank/DDBJ whole genome shotgun (WGS) entry which is preliminary data.</text>
</comment>
<name>A0ABR6TKN2_9FIRM</name>